<reference evidence="2" key="1">
    <citation type="journal article" date="2020" name="Stud. Mycol.">
        <title>101 Dothideomycetes genomes: a test case for predicting lifestyles and emergence of pathogens.</title>
        <authorList>
            <person name="Haridas S."/>
            <person name="Albert R."/>
            <person name="Binder M."/>
            <person name="Bloem J."/>
            <person name="Labutti K."/>
            <person name="Salamov A."/>
            <person name="Andreopoulos B."/>
            <person name="Baker S."/>
            <person name="Barry K."/>
            <person name="Bills G."/>
            <person name="Bluhm B."/>
            <person name="Cannon C."/>
            <person name="Castanera R."/>
            <person name="Culley D."/>
            <person name="Daum C."/>
            <person name="Ezra D."/>
            <person name="Gonzalez J."/>
            <person name="Henrissat B."/>
            <person name="Kuo A."/>
            <person name="Liang C."/>
            <person name="Lipzen A."/>
            <person name="Lutzoni F."/>
            <person name="Magnuson J."/>
            <person name="Mondo S."/>
            <person name="Nolan M."/>
            <person name="Ohm R."/>
            <person name="Pangilinan J."/>
            <person name="Park H.-J."/>
            <person name="Ramirez L."/>
            <person name="Alfaro M."/>
            <person name="Sun H."/>
            <person name="Tritt A."/>
            <person name="Yoshinaga Y."/>
            <person name="Zwiers L.-H."/>
            <person name="Turgeon B."/>
            <person name="Goodwin S."/>
            <person name="Spatafora J."/>
            <person name="Crous P."/>
            <person name="Grigoriev I."/>
        </authorList>
    </citation>
    <scope>NUCLEOTIDE SEQUENCE</scope>
    <source>
        <strain evidence="2">CBS 379.55</strain>
    </source>
</reference>
<name>A0A6A6JMY8_WESOR</name>
<dbReference type="Proteomes" id="UP000800097">
    <property type="component" value="Unassembled WGS sequence"/>
</dbReference>
<dbReference type="GeneID" id="54547496"/>
<evidence type="ECO:0000313" key="3">
    <source>
        <dbReference type="Proteomes" id="UP000800097"/>
    </source>
</evidence>
<keyword evidence="3" id="KW-1185">Reference proteome</keyword>
<gene>
    <name evidence="2" type="ORF">EI97DRAFT_276680</name>
</gene>
<feature type="region of interest" description="Disordered" evidence="1">
    <location>
        <begin position="28"/>
        <end position="58"/>
    </location>
</feature>
<evidence type="ECO:0000313" key="2">
    <source>
        <dbReference type="EMBL" id="KAF2277872.1"/>
    </source>
</evidence>
<dbReference type="EMBL" id="ML986489">
    <property type="protein sequence ID" value="KAF2277872.1"/>
    <property type="molecule type" value="Genomic_DNA"/>
</dbReference>
<dbReference type="RefSeq" id="XP_033655411.1">
    <property type="nucleotide sequence ID" value="XM_033794321.1"/>
</dbReference>
<evidence type="ECO:0000256" key="1">
    <source>
        <dbReference type="SAM" id="MobiDB-lite"/>
    </source>
</evidence>
<feature type="compositionally biased region" description="Basic residues" evidence="1">
    <location>
        <begin position="41"/>
        <end position="53"/>
    </location>
</feature>
<dbReference type="AlphaFoldDB" id="A0A6A6JMY8"/>
<accession>A0A6A6JMY8</accession>
<proteinExistence type="predicted"/>
<sequence>MVMDAGKGLAPSRSWEYHATCAQRTEGERRTIHGWPDTPSQKRRRELSKRQRKPREERKKGVCMLPFANWKSRVLSCFLAWNPRLTGIDYCVGCTPKQRAGLQQEPRTFLRETHCRQSAPYQHLRLTAIRIAIWDSFLSLSLSTKAERKPSSPAWGHWDLNK</sequence>
<protein>
    <submittedName>
        <fullName evidence="2">Uncharacterized protein</fullName>
    </submittedName>
</protein>
<organism evidence="2 3">
    <name type="scientific">Westerdykella ornata</name>
    <dbReference type="NCBI Taxonomy" id="318751"/>
    <lineage>
        <taxon>Eukaryota</taxon>
        <taxon>Fungi</taxon>
        <taxon>Dikarya</taxon>
        <taxon>Ascomycota</taxon>
        <taxon>Pezizomycotina</taxon>
        <taxon>Dothideomycetes</taxon>
        <taxon>Pleosporomycetidae</taxon>
        <taxon>Pleosporales</taxon>
        <taxon>Sporormiaceae</taxon>
        <taxon>Westerdykella</taxon>
    </lineage>
</organism>